<dbReference type="EMBL" id="CM055104">
    <property type="protein sequence ID" value="KAJ7532520.1"/>
    <property type="molecule type" value="Genomic_DNA"/>
</dbReference>
<protein>
    <submittedName>
        <fullName evidence="1">Uncharacterized protein</fullName>
    </submittedName>
</protein>
<evidence type="ECO:0000313" key="2">
    <source>
        <dbReference type="Proteomes" id="UP001162992"/>
    </source>
</evidence>
<keyword evidence="2" id="KW-1185">Reference proteome</keyword>
<gene>
    <name evidence="1" type="ORF">O6H91_13G007500</name>
</gene>
<dbReference type="Proteomes" id="UP001162992">
    <property type="component" value="Chromosome 13"/>
</dbReference>
<evidence type="ECO:0000313" key="1">
    <source>
        <dbReference type="EMBL" id="KAJ7532520.1"/>
    </source>
</evidence>
<comment type="caution">
    <text evidence="1">The sequence shown here is derived from an EMBL/GenBank/DDBJ whole genome shotgun (WGS) entry which is preliminary data.</text>
</comment>
<proteinExistence type="predicted"/>
<accession>A0ACC2BS75</accession>
<name>A0ACC2BS75_DIPCM</name>
<reference evidence="2" key="1">
    <citation type="journal article" date="2024" name="Proc. Natl. Acad. Sci. U.S.A.">
        <title>Extraordinary preservation of gene collinearity over three hundred million years revealed in homosporous lycophytes.</title>
        <authorList>
            <person name="Li C."/>
            <person name="Wickell D."/>
            <person name="Kuo L.Y."/>
            <person name="Chen X."/>
            <person name="Nie B."/>
            <person name="Liao X."/>
            <person name="Peng D."/>
            <person name="Ji J."/>
            <person name="Jenkins J."/>
            <person name="Williams M."/>
            <person name="Shu S."/>
            <person name="Plott C."/>
            <person name="Barry K."/>
            <person name="Rajasekar S."/>
            <person name="Grimwood J."/>
            <person name="Han X."/>
            <person name="Sun S."/>
            <person name="Hou Z."/>
            <person name="He W."/>
            <person name="Dai G."/>
            <person name="Sun C."/>
            <person name="Schmutz J."/>
            <person name="Leebens-Mack J.H."/>
            <person name="Li F.W."/>
            <person name="Wang L."/>
        </authorList>
    </citation>
    <scope>NUCLEOTIDE SEQUENCE [LARGE SCALE GENOMIC DNA]</scope>
    <source>
        <strain evidence="2">cv. PW_Plant_1</strain>
    </source>
</reference>
<sequence length="418" mass="44788">MIPSVGKCQQNAHFHVQNLDIKALETAEDVTRPVSQAVAGRRYSWQHRGIGLHGGCLGKVPQVSYKGDLHQKIVCTLMPADNGQNNQFVESKKGNNQKREALKLLQDANIFLPPAIMAATALALVFPPSFTWFTTRYYAPALGFLMFAVGINLNAEDFVRAFKRPSVILLGYAGQYILKPLLGVVVAFIAVSCFHLPHSISSGLILVSCVSGAQLSNYATYLVMPSMAPLSIVMTALSTATAVLVTPALTLLLLGRRLPVDVQGMMTSIMQIVIAPIAAGLALNRFASPVSKAIRPFLPFLSVLVTSCCVGAPLAINIGSVLSTIGFTLLLLVIGLHAAAFALGYKITKILFSEAPDVDDLAKTISFETGMQSSLLGLALANRFFPDPLVGLPCALSVVVMSLMGFGLVMWWSNRNSV</sequence>
<organism evidence="1 2">
    <name type="scientific">Diphasiastrum complanatum</name>
    <name type="common">Issler's clubmoss</name>
    <name type="synonym">Lycopodium complanatum</name>
    <dbReference type="NCBI Taxonomy" id="34168"/>
    <lineage>
        <taxon>Eukaryota</taxon>
        <taxon>Viridiplantae</taxon>
        <taxon>Streptophyta</taxon>
        <taxon>Embryophyta</taxon>
        <taxon>Tracheophyta</taxon>
        <taxon>Lycopodiopsida</taxon>
        <taxon>Lycopodiales</taxon>
        <taxon>Lycopodiaceae</taxon>
        <taxon>Lycopodioideae</taxon>
        <taxon>Diphasiastrum</taxon>
    </lineage>
</organism>